<dbReference type="Pfam" id="PF02906">
    <property type="entry name" value="Fe_hyd_lg_C"/>
    <property type="match status" value="1"/>
</dbReference>
<dbReference type="InterPro" id="IPR007202">
    <property type="entry name" value="4Fe-4S_dom"/>
</dbReference>
<reference evidence="8" key="1">
    <citation type="submission" date="2020-08" db="EMBL/GenBank/DDBJ databases">
        <title>Genome public.</title>
        <authorList>
            <person name="Liu C."/>
            <person name="Sun Q."/>
        </authorList>
    </citation>
    <scope>NUCLEOTIDE SEQUENCE</scope>
    <source>
        <strain evidence="8">NSJ-63</strain>
    </source>
</reference>
<dbReference type="InterPro" id="IPR017896">
    <property type="entry name" value="4Fe4S_Fe-S-bd"/>
</dbReference>
<evidence type="ECO:0000256" key="3">
    <source>
        <dbReference type="ARBA" id="ARBA00023004"/>
    </source>
</evidence>
<feature type="domain" description="PAS" evidence="5">
    <location>
        <begin position="403"/>
        <end position="443"/>
    </location>
</feature>
<evidence type="ECO:0000313" key="9">
    <source>
        <dbReference type="Proteomes" id="UP000617951"/>
    </source>
</evidence>
<dbReference type="GO" id="GO:0046872">
    <property type="term" value="F:metal ion binding"/>
    <property type="evidence" value="ECO:0007669"/>
    <property type="project" value="UniProtKB-KW"/>
</dbReference>
<accession>A0A926HS77</accession>
<proteinExistence type="predicted"/>
<dbReference type="RefSeq" id="WP_249279945.1">
    <property type="nucleotide sequence ID" value="NZ_JACRSS010000001.1"/>
</dbReference>
<dbReference type="Proteomes" id="UP000617951">
    <property type="component" value="Unassembled WGS sequence"/>
</dbReference>
<dbReference type="SUPFAM" id="SSF53920">
    <property type="entry name" value="Fe-only hydrogenase"/>
    <property type="match status" value="1"/>
</dbReference>
<dbReference type="Gene3D" id="3.30.70.20">
    <property type="match status" value="1"/>
</dbReference>
<keyword evidence="1" id="KW-0004">4Fe-4S</keyword>
<keyword evidence="4" id="KW-0411">Iron-sulfur</keyword>
<dbReference type="InterPro" id="IPR035965">
    <property type="entry name" value="PAS-like_dom_sf"/>
</dbReference>
<evidence type="ECO:0000256" key="2">
    <source>
        <dbReference type="ARBA" id="ARBA00022723"/>
    </source>
</evidence>
<name>A0A926HS77_9FIRM</name>
<feature type="domain" description="4Fe-4S ferredoxin-type" evidence="6">
    <location>
        <begin position="31"/>
        <end position="60"/>
    </location>
</feature>
<dbReference type="Gene3D" id="1.10.15.40">
    <property type="entry name" value="Electron transport complex subunit B, putative Fe-S cluster"/>
    <property type="match status" value="1"/>
</dbReference>
<evidence type="ECO:0000313" key="8">
    <source>
        <dbReference type="EMBL" id="MBC8538172.1"/>
    </source>
</evidence>
<dbReference type="PANTHER" id="PTHR11615">
    <property type="entry name" value="NITRATE, FORMATE, IRON DEHYDROGENASE"/>
    <property type="match status" value="1"/>
</dbReference>
<evidence type="ECO:0000259" key="5">
    <source>
        <dbReference type="PROSITE" id="PS50112"/>
    </source>
</evidence>
<feature type="domain" description="4Fe-4S" evidence="7">
    <location>
        <begin position="351"/>
        <end position="412"/>
    </location>
</feature>
<dbReference type="EMBL" id="JACRSS010000001">
    <property type="protein sequence ID" value="MBC8538172.1"/>
    <property type="molecule type" value="Genomic_DNA"/>
</dbReference>
<dbReference type="InterPro" id="IPR050340">
    <property type="entry name" value="Cytosolic_Fe-S_CAF"/>
</dbReference>
<dbReference type="InterPro" id="IPR004108">
    <property type="entry name" value="Fe_hydrogenase_lsu_C"/>
</dbReference>
<evidence type="ECO:0000256" key="4">
    <source>
        <dbReference type="ARBA" id="ARBA00023014"/>
    </source>
</evidence>
<comment type="caution">
    <text evidence="8">The sequence shown here is derived from an EMBL/GenBank/DDBJ whole genome shotgun (WGS) entry which is preliminary data.</text>
</comment>
<evidence type="ECO:0000259" key="7">
    <source>
        <dbReference type="PROSITE" id="PS51656"/>
    </source>
</evidence>
<dbReference type="PROSITE" id="PS51656">
    <property type="entry name" value="4FE4S"/>
    <property type="match status" value="1"/>
</dbReference>
<gene>
    <name evidence="8" type="ORF">H8693_04410</name>
</gene>
<dbReference type="PROSITE" id="PS50112">
    <property type="entry name" value="PAS"/>
    <property type="match status" value="1"/>
</dbReference>
<dbReference type="SMART" id="SM00091">
    <property type="entry name" value="PAS"/>
    <property type="match status" value="1"/>
</dbReference>
<dbReference type="GO" id="GO:0051539">
    <property type="term" value="F:4 iron, 4 sulfur cluster binding"/>
    <property type="evidence" value="ECO:0007669"/>
    <property type="project" value="UniProtKB-KW"/>
</dbReference>
<dbReference type="AlphaFoldDB" id="A0A926HS77"/>
<dbReference type="Pfam" id="PF13188">
    <property type="entry name" value="PAS_8"/>
    <property type="match status" value="1"/>
</dbReference>
<dbReference type="SUPFAM" id="SSF55785">
    <property type="entry name" value="PYP-like sensor domain (PAS domain)"/>
    <property type="match status" value="1"/>
</dbReference>
<evidence type="ECO:0000259" key="6">
    <source>
        <dbReference type="PROSITE" id="PS51379"/>
    </source>
</evidence>
<dbReference type="InterPro" id="IPR009016">
    <property type="entry name" value="Fe_hydrogenase"/>
</dbReference>
<dbReference type="NCBIfam" id="TIGR00229">
    <property type="entry name" value="sensory_box"/>
    <property type="match status" value="1"/>
</dbReference>
<dbReference type="InterPro" id="IPR000014">
    <property type="entry name" value="PAS"/>
</dbReference>
<dbReference type="SUPFAM" id="SSF54862">
    <property type="entry name" value="4Fe-4S ferredoxins"/>
    <property type="match status" value="1"/>
</dbReference>
<dbReference type="Pfam" id="PF04060">
    <property type="entry name" value="FeS"/>
    <property type="match status" value="1"/>
</dbReference>
<evidence type="ECO:0000256" key="1">
    <source>
        <dbReference type="ARBA" id="ARBA00022485"/>
    </source>
</evidence>
<dbReference type="CDD" id="cd00130">
    <property type="entry name" value="PAS"/>
    <property type="match status" value="1"/>
</dbReference>
<organism evidence="8 9">
    <name type="scientific">Guopingia tenuis</name>
    <dbReference type="NCBI Taxonomy" id="2763656"/>
    <lineage>
        <taxon>Bacteria</taxon>
        <taxon>Bacillati</taxon>
        <taxon>Bacillota</taxon>
        <taxon>Clostridia</taxon>
        <taxon>Christensenellales</taxon>
        <taxon>Christensenellaceae</taxon>
        <taxon>Guopingia</taxon>
    </lineage>
</organism>
<sequence>MSIIQFKEANCKSCYQCIRHCAVKAISFHDEQARIMEDACVLCGKCTLVCHQNAKQIDSDVPKIKEFLQSGAKVFVSVAPSYVSAYPGASFSQLSAALKKLGFAHVEETAIGATRVSEEFTRLIEEHKMKNIITTCCPTIVMLVEKYYPELIPCLAPVVSPAVAHAKMMRKLYGSRIKVVFLGPCISKKQEAAQSGSIQAVLMFEELKHWMEEEGIAFDEEDPEPEEMHKTLARLYPVPGGILKTIPKEARRNYKTISLDGLTRCMEILDSIRDNNIEGYLLEMSSCEGSCVEGPGMQHIKTPFLVAKDKILANTRKKTMTKPVMSEDVTDDLRAVYNHTKVHDKIPDEATIKEILAKIGKTTPESMLNCGTCGYPTCRDKAIAVYQGKADLKMCLPYLREKAESMSNVILETTPNGLIMLDQDFLILQYNRAAGEILGLTPECVGMPIEMYLDGADFEKVRQGSGDIMGSRSVSANGKTVENSIVAVSNGDYLVVSKDITAEEENRREMEEFRRETIETTQQVIDKQMRVAQEIASLLGETTGETKAALLKLKKSIAEDKKL</sequence>
<dbReference type="PROSITE" id="PS51379">
    <property type="entry name" value="4FE4S_FER_2"/>
    <property type="match status" value="1"/>
</dbReference>
<keyword evidence="3" id="KW-0408">Iron</keyword>
<dbReference type="Gene3D" id="3.30.450.20">
    <property type="entry name" value="PAS domain"/>
    <property type="match status" value="1"/>
</dbReference>
<keyword evidence="9" id="KW-1185">Reference proteome</keyword>
<protein>
    <submittedName>
        <fullName evidence="8">PAS domain S-box protein</fullName>
    </submittedName>
</protein>
<keyword evidence="2" id="KW-0479">Metal-binding</keyword>
<dbReference type="Gene3D" id="3.40.950.10">
    <property type="entry name" value="Fe-only Hydrogenase (Larger Subunit), Chain L, domain 3"/>
    <property type="match status" value="1"/>
</dbReference>